<keyword evidence="1" id="KW-0472">Membrane</keyword>
<dbReference type="RefSeq" id="WP_316662653.1">
    <property type="nucleotide sequence ID" value="NZ_JAWHTF010000005.1"/>
</dbReference>
<name>A0ABU3U8E6_9FLAO</name>
<proteinExistence type="predicted"/>
<keyword evidence="1" id="KW-1133">Transmembrane helix</keyword>
<evidence type="ECO:0000313" key="2">
    <source>
        <dbReference type="EMBL" id="MDU8886571.1"/>
    </source>
</evidence>
<reference evidence="2 3" key="1">
    <citation type="submission" date="2023-10" db="EMBL/GenBank/DDBJ databases">
        <title>Marimonas sp. nov. isolated from tidal mud flat.</title>
        <authorList>
            <person name="Jaincy N.J."/>
            <person name="Srinivasan S."/>
            <person name="Lee S.-S."/>
        </authorList>
    </citation>
    <scope>NUCLEOTIDE SEQUENCE [LARGE SCALE GENOMIC DNA]</scope>
    <source>
        <strain evidence="2 3">MJ-SS3</strain>
    </source>
</reference>
<keyword evidence="1" id="KW-0812">Transmembrane</keyword>
<dbReference type="EMBL" id="JAWHTF010000005">
    <property type="protein sequence ID" value="MDU8886571.1"/>
    <property type="molecule type" value="Genomic_DNA"/>
</dbReference>
<dbReference type="InterPro" id="IPR038607">
    <property type="entry name" value="PhoD-like_sf"/>
</dbReference>
<feature type="transmembrane region" description="Helical" evidence="1">
    <location>
        <begin position="50"/>
        <end position="73"/>
    </location>
</feature>
<protein>
    <submittedName>
        <fullName evidence="2">Uncharacterized protein</fullName>
    </submittedName>
</protein>
<evidence type="ECO:0000256" key="1">
    <source>
        <dbReference type="SAM" id="Phobius"/>
    </source>
</evidence>
<accession>A0ABU3U8E6</accession>
<evidence type="ECO:0000313" key="3">
    <source>
        <dbReference type="Proteomes" id="UP001268651"/>
    </source>
</evidence>
<sequence length="78" mass="9239">MDTKYFRSDLTESEDKNKHYQPNIYGNGTLLGNIQWQWLKNELNSSMQILIFRLVVFSFYQTNVALNVGLIFLMKLMD</sequence>
<organism evidence="2 3">
    <name type="scientific">Gilvirhabdus luticola</name>
    <dbReference type="NCBI Taxonomy" id="3079858"/>
    <lineage>
        <taxon>Bacteria</taxon>
        <taxon>Pseudomonadati</taxon>
        <taxon>Bacteroidota</taxon>
        <taxon>Flavobacteriia</taxon>
        <taxon>Flavobacteriales</taxon>
        <taxon>Flavobacteriaceae</taxon>
        <taxon>Gilvirhabdus</taxon>
    </lineage>
</organism>
<comment type="caution">
    <text evidence="2">The sequence shown here is derived from an EMBL/GenBank/DDBJ whole genome shotgun (WGS) entry which is preliminary data.</text>
</comment>
<dbReference type="Proteomes" id="UP001268651">
    <property type="component" value="Unassembled WGS sequence"/>
</dbReference>
<gene>
    <name evidence="2" type="ORF">RXV94_10405</name>
</gene>
<dbReference type="Gene3D" id="3.60.21.70">
    <property type="entry name" value="PhoD-like phosphatase"/>
    <property type="match status" value="1"/>
</dbReference>
<keyword evidence="3" id="KW-1185">Reference proteome</keyword>